<gene>
    <name evidence="5" type="primary">fabG_2</name>
    <name evidence="6" type="ORF">OG727_16230</name>
    <name evidence="5" type="ORF">Scani_16920</name>
</gene>
<evidence type="ECO:0000256" key="3">
    <source>
        <dbReference type="SAM" id="MobiDB-lite"/>
    </source>
</evidence>
<evidence type="ECO:0000259" key="4">
    <source>
        <dbReference type="SMART" id="SM00822"/>
    </source>
</evidence>
<name>A0A640S3I9_9ACTN</name>
<organism evidence="5 7">
    <name type="scientific">Streptomyces caniferus</name>
    <dbReference type="NCBI Taxonomy" id="285557"/>
    <lineage>
        <taxon>Bacteria</taxon>
        <taxon>Bacillati</taxon>
        <taxon>Actinomycetota</taxon>
        <taxon>Actinomycetes</taxon>
        <taxon>Kitasatosporales</taxon>
        <taxon>Streptomycetaceae</taxon>
        <taxon>Streptomyces</taxon>
    </lineage>
</organism>
<sequence>MNAYDTHPESTAHPRPTAQDRPAGPPEPGELTGRTAVVTGAAQGIGREVALLLAASGAARLILLDRDAALLDTVVKEVHDLGADVVPVPVDLRDRALVRTRLRTALRAAGRLDILVNNAGVADENGPDDETTWLRVLDINLHGTFAVTAACLEHLVDKGRIVNVSSILGKAGKMRNTAYCASKHGLIGYTKGLALDLAARGITVNAVLPGWIDTPMLRRELAAQADEIGADPVRMLRQARKSIPLRRLVEAREAAELIGFLVSDRAAAITAQSLTVDGGYTRGM</sequence>
<dbReference type="RefSeq" id="WP_159471413.1">
    <property type="nucleotide sequence ID" value="NZ_BAAATH010000021.1"/>
</dbReference>
<evidence type="ECO:0000313" key="5">
    <source>
        <dbReference type="EMBL" id="GFE05424.1"/>
    </source>
</evidence>
<feature type="compositionally biased region" description="Basic and acidic residues" evidence="3">
    <location>
        <begin position="1"/>
        <end position="12"/>
    </location>
</feature>
<evidence type="ECO:0000256" key="1">
    <source>
        <dbReference type="ARBA" id="ARBA00006484"/>
    </source>
</evidence>
<dbReference type="InterPro" id="IPR050259">
    <property type="entry name" value="SDR"/>
</dbReference>
<dbReference type="GO" id="GO:0016491">
    <property type="term" value="F:oxidoreductase activity"/>
    <property type="evidence" value="ECO:0007669"/>
    <property type="project" value="UniProtKB-KW"/>
</dbReference>
<accession>A0A640S3I9</accession>
<protein>
    <submittedName>
        <fullName evidence="5">3-ketoacyl-ACP reductase</fullName>
    </submittedName>
    <submittedName>
        <fullName evidence="6">SDR family oxidoreductase</fullName>
    </submittedName>
</protein>
<feature type="domain" description="Ketoreductase" evidence="4">
    <location>
        <begin position="34"/>
        <end position="214"/>
    </location>
</feature>
<dbReference type="OrthoDB" id="9804774at2"/>
<evidence type="ECO:0000256" key="2">
    <source>
        <dbReference type="ARBA" id="ARBA00023002"/>
    </source>
</evidence>
<dbReference type="SMART" id="SM00822">
    <property type="entry name" value="PKS_KR"/>
    <property type="match status" value="1"/>
</dbReference>
<dbReference type="GeneID" id="96637434"/>
<dbReference type="Gene3D" id="3.40.50.720">
    <property type="entry name" value="NAD(P)-binding Rossmann-like Domain"/>
    <property type="match status" value="1"/>
</dbReference>
<dbReference type="SUPFAM" id="SSF51735">
    <property type="entry name" value="NAD(P)-binding Rossmann-fold domains"/>
    <property type="match status" value="1"/>
</dbReference>
<evidence type="ECO:0000313" key="8">
    <source>
        <dbReference type="Proteomes" id="UP001432292"/>
    </source>
</evidence>
<evidence type="ECO:0000313" key="6">
    <source>
        <dbReference type="EMBL" id="WUS23693.1"/>
    </source>
</evidence>
<proteinExistence type="inferred from homology"/>
<dbReference type="InterPro" id="IPR036291">
    <property type="entry name" value="NAD(P)-bd_dom_sf"/>
</dbReference>
<dbReference type="FunFam" id="3.40.50.720:FF:000084">
    <property type="entry name" value="Short-chain dehydrogenase reductase"/>
    <property type="match status" value="1"/>
</dbReference>
<dbReference type="InterPro" id="IPR002347">
    <property type="entry name" value="SDR_fam"/>
</dbReference>
<dbReference type="PRINTS" id="PR00080">
    <property type="entry name" value="SDRFAMILY"/>
</dbReference>
<dbReference type="AlphaFoldDB" id="A0A640S3I9"/>
<dbReference type="Pfam" id="PF13561">
    <property type="entry name" value="adh_short_C2"/>
    <property type="match status" value="1"/>
</dbReference>
<comment type="similarity">
    <text evidence="1">Belongs to the short-chain dehydrogenases/reductases (SDR) family.</text>
</comment>
<dbReference type="PRINTS" id="PR00081">
    <property type="entry name" value="GDHRDH"/>
</dbReference>
<dbReference type="EMBL" id="CP108473">
    <property type="protein sequence ID" value="WUS23693.1"/>
    <property type="molecule type" value="Genomic_DNA"/>
</dbReference>
<keyword evidence="2" id="KW-0560">Oxidoreductase</keyword>
<dbReference type="PROSITE" id="PS00061">
    <property type="entry name" value="ADH_SHORT"/>
    <property type="match status" value="1"/>
</dbReference>
<dbReference type="Proteomes" id="UP001432292">
    <property type="component" value="Chromosome"/>
</dbReference>
<keyword evidence="8" id="KW-1185">Reference proteome</keyword>
<dbReference type="EMBL" id="BLIN01000002">
    <property type="protein sequence ID" value="GFE05424.1"/>
    <property type="molecule type" value="Genomic_DNA"/>
</dbReference>
<feature type="region of interest" description="Disordered" evidence="3">
    <location>
        <begin position="1"/>
        <end position="30"/>
    </location>
</feature>
<dbReference type="Proteomes" id="UP000435837">
    <property type="component" value="Unassembled WGS sequence"/>
</dbReference>
<dbReference type="PANTHER" id="PTHR42879:SF2">
    <property type="entry name" value="3-OXOACYL-[ACYL-CARRIER-PROTEIN] REDUCTASE FABG"/>
    <property type="match status" value="1"/>
</dbReference>
<dbReference type="InterPro" id="IPR057326">
    <property type="entry name" value="KR_dom"/>
</dbReference>
<dbReference type="InterPro" id="IPR020904">
    <property type="entry name" value="Sc_DH/Rdtase_CS"/>
</dbReference>
<dbReference type="GO" id="GO:0032787">
    <property type="term" value="P:monocarboxylic acid metabolic process"/>
    <property type="evidence" value="ECO:0007669"/>
    <property type="project" value="UniProtKB-ARBA"/>
</dbReference>
<evidence type="ECO:0000313" key="7">
    <source>
        <dbReference type="Proteomes" id="UP000435837"/>
    </source>
</evidence>
<reference evidence="6" key="2">
    <citation type="submission" date="2022-10" db="EMBL/GenBank/DDBJ databases">
        <title>The complete genomes of actinobacterial strains from the NBC collection.</title>
        <authorList>
            <person name="Joergensen T.S."/>
            <person name="Alvarez Arevalo M."/>
            <person name="Sterndorff E.B."/>
            <person name="Faurdal D."/>
            <person name="Vuksanovic O."/>
            <person name="Mourched A.-S."/>
            <person name="Charusanti P."/>
            <person name="Shaw S."/>
            <person name="Blin K."/>
            <person name="Weber T."/>
        </authorList>
    </citation>
    <scope>NUCLEOTIDE SEQUENCE</scope>
    <source>
        <strain evidence="6">NBC_01256</strain>
    </source>
</reference>
<dbReference type="PANTHER" id="PTHR42879">
    <property type="entry name" value="3-OXOACYL-(ACYL-CARRIER-PROTEIN) REDUCTASE"/>
    <property type="match status" value="1"/>
</dbReference>
<reference evidence="5 7" key="1">
    <citation type="submission" date="2019-12" db="EMBL/GenBank/DDBJ databases">
        <title>Whole genome shotgun sequence of Streptomyces caniferus NBRC 15389.</title>
        <authorList>
            <person name="Ichikawa N."/>
            <person name="Kimura A."/>
            <person name="Kitahashi Y."/>
            <person name="Komaki H."/>
            <person name="Tamura T."/>
        </authorList>
    </citation>
    <scope>NUCLEOTIDE SEQUENCE [LARGE SCALE GENOMIC DNA]</scope>
    <source>
        <strain evidence="5 7">NBRC 15389</strain>
    </source>
</reference>